<dbReference type="Proteomes" id="UP000440578">
    <property type="component" value="Unassembled WGS sequence"/>
</dbReference>
<keyword evidence="3" id="KW-1185">Reference proteome</keyword>
<name>A0A6A4VAJ4_AMPAM</name>
<accession>A0A6A4VAJ4</accession>
<protein>
    <submittedName>
        <fullName evidence="2">Uncharacterized protein</fullName>
    </submittedName>
</protein>
<reference evidence="2 3" key="1">
    <citation type="submission" date="2019-07" db="EMBL/GenBank/DDBJ databases">
        <title>Draft genome assembly of a fouling barnacle, Amphibalanus amphitrite (Darwin, 1854): The first reference genome for Thecostraca.</title>
        <authorList>
            <person name="Kim W."/>
        </authorList>
    </citation>
    <scope>NUCLEOTIDE SEQUENCE [LARGE SCALE GENOMIC DNA]</scope>
    <source>
        <strain evidence="2">SNU_AA5</strain>
        <tissue evidence="2">Soma without cirri and trophi</tissue>
    </source>
</reference>
<gene>
    <name evidence="2" type="ORF">FJT64_014209</name>
</gene>
<dbReference type="AlphaFoldDB" id="A0A6A4VAJ4"/>
<proteinExistence type="predicted"/>
<comment type="caution">
    <text evidence="2">The sequence shown here is derived from an EMBL/GenBank/DDBJ whole genome shotgun (WGS) entry which is preliminary data.</text>
</comment>
<feature type="region of interest" description="Disordered" evidence="1">
    <location>
        <begin position="50"/>
        <end position="70"/>
    </location>
</feature>
<organism evidence="2 3">
    <name type="scientific">Amphibalanus amphitrite</name>
    <name type="common">Striped barnacle</name>
    <name type="synonym">Balanus amphitrite</name>
    <dbReference type="NCBI Taxonomy" id="1232801"/>
    <lineage>
        <taxon>Eukaryota</taxon>
        <taxon>Metazoa</taxon>
        <taxon>Ecdysozoa</taxon>
        <taxon>Arthropoda</taxon>
        <taxon>Crustacea</taxon>
        <taxon>Multicrustacea</taxon>
        <taxon>Cirripedia</taxon>
        <taxon>Thoracica</taxon>
        <taxon>Thoracicalcarea</taxon>
        <taxon>Balanomorpha</taxon>
        <taxon>Balanoidea</taxon>
        <taxon>Balanidae</taxon>
        <taxon>Amphibalaninae</taxon>
        <taxon>Amphibalanus</taxon>
    </lineage>
</organism>
<evidence type="ECO:0000313" key="2">
    <source>
        <dbReference type="EMBL" id="KAF0287362.1"/>
    </source>
</evidence>
<evidence type="ECO:0000313" key="3">
    <source>
        <dbReference type="Proteomes" id="UP000440578"/>
    </source>
</evidence>
<evidence type="ECO:0000256" key="1">
    <source>
        <dbReference type="SAM" id="MobiDB-lite"/>
    </source>
</evidence>
<sequence length="281" mass="32651">MTHNRYMDLADRALEQWPALLHGLTSRQALEQVKNKIQWRVRNYKRPDPGVMGSFKRPAQATAAKKAKKSRRYENFEGYQDYLPPEPEEDMQVHRNRLRQEGLTEEEREALRDLTFADRRRHAVALSTPMKKFLHMYPMMKNHQEEYRKRLCDFLTAVQMHTECEDDDKVDSLLEYLLVDPEEIFGSAGSQTMPHFEESPNGSLTLVVEGQRVVEDVEMTRSDALLLWAASFPVYNQKPPTKTAKNALAFLSEQVFEKARGSVVVGNRALKRIQQIKQLTE</sequence>
<dbReference type="EMBL" id="VIIS01002196">
    <property type="protein sequence ID" value="KAF0287362.1"/>
    <property type="molecule type" value="Genomic_DNA"/>
</dbReference>